<reference evidence="2" key="1">
    <citation type="submission" date="2025-08" db="UniProtKB">
        <authorList>
            <consortium name="RefSeq"/>
        </authorList>
    </citation>
    <scope>IDENTIFICATION</scope>
    <source>
        <tissue evidence="2">Whole body</tissue>
    </source>
</reference>
<dbReference type="GO" id="GO:0005615">
    <property type="term" value="C:extracellular space"/>
    <property type="evidence" value="ECO:0007669"/>
    <property type="project" value="TreeGrafter"/>
</dbReference>
<gene>
    <name evidence="2" type="primary">LOC108627162</name>
</gene>
<protein>
    <submittedName>
        <fullName evidence="2">Protein takeout-like</fullName>
    </submittedName>
</protein>
<dbReference type="AlphaFoldDB" id="A0AAJ7J462"/>
<sequence length="95" mass="10057">KLQLEKTKGADGDTYLKVSTLQTKIAVGGGKLRLQNLFGGDPALGEAVNGAINSNFDSFIQELTPALESAISSTFTQIADSVLSQFSYDTLFPDA</sequence>
<dbReference type="KEGG" id="ccal:108627162"/>
<proteinExistence type="predicted"/>
<evidence type="ECO:0000313" key="1">
    <source>
        <dbReference type="Proteomes" id="UP000694925"/>
    </source>
</evidence>
<name>A0AAJ7J462_9HYME</name>
<dbReference type="InterPro" id="IPR038606">
    <property type="entry name" value="To_sf"/>
</dbReference>
<dbReference type="InterPro" id="IPR010562">
    <property type="entry name" value="Haemolymph_juvenile_hormone-bd"/>
</dbReference>
<dbReference type="PANTHER" id="PTHR11008:SF14">
    <property type="entry name" value="CIRCADIAN CLOCK-CONTROLLED PROTEIN-LIKE PROTEIN"/>
    <property type="match status" value="1"/>
</dbReference>
<dbReference type="Proteomes" id="UP000694925">
    <property type="component" value="Unplaced"/>
</dbReference>
<feature type="non-terminal residue" evidence="2">
    <location>
        <position position="1"/>
    </location>
</feature>
<dbReference type="Pfam" id="PF06585">
    <property type="entry name" value="JHBP"/>
    <property type="match status" value="1"/>
</dbReference>
<dbReference type="RefSeq" id="XP_017883745.1">
    <property type="nucleotide sequence ID" value="XM_018028256.1"/>
</dbReference>
<keyword evidence="1" id="KW-1185">Reference proteome</keyword>
<dbReference type="GeneID" id="108627162"/>
<organism evidence="1 2">
    <name type="scientific">Ceratina calcarata</name>
    <dbReference type="NCBI Taxonomy" id="156304"/>
    <lineage>
        <taxon>Eukaryota</taxon>
        <taxon>Metazoa</taxon>
        <taxon>Ecdysozoa</taxon>
        <taxon>Arthropoda</taxon>
        <taxon>Hexapoda</taxon>
        <taxon>Insecta</taxon>
        <taxon>Pterygota</taxon>
        <taxon>Neoptera</taxon>
        <taxon>Endopterygota</taxon>
        <taxon>Hymenoptera</taxon>
        <taxon>Apocrita</taxon>
        <taxon>Aculeata</taxon>
        <taxon>Apoidea</taxon>
        <taxon>Anthophila</taxon>
        <taxon>Apidae</taxon>
        <taxon>Ceratina</taxon>
        <taxon>Zadontomerus</taxon>
    </lineage>
</organism>
<accession>A0AAJ7J462</accession>
<evidence type="ECO:0000313" key="2">
    <source>
        <dbReference type="RefSeq" id="XP_017883745.1"/>
    </source>
</evidence>
<dbReference type="Gene3D" id="3.15.10.30">
    <property type="entry name" value="Haemolymph juvenile hormone binding protein"/>
    <property type="match status" value="1"/>
</dbReference>
<dbReference type="PANTHER" id="PTHR11008">
    <property type="entry name" value="PROTEIN TAKEOUT-LIKE PROTEIN"/>
    <property type="match status" value="1"/>
</dbReference>